<keyword evidence="2 5" id="KW-0862">Zinc</keyword>
<dbReference type="GO" id="GO:0005634">
    <property type="term" value="C:nucleus"/>
    <property type="evidence" value="ECO:0007669"/>
    <property type="project" value="UniProtKB-SubCell"/>
</dbReference>
<gene>
    <name evidence="8" type="ORF">KUF71_015242</name>
</gene>
<sequence>MECEQRAARVWPGRLSTPPPAPRMCGVCRLHGDLVPRRGHDPCPLKHCRCSLCDVRRKRLLQKKQREHLGEDQSRERGEEQDEVQGEEQGEESGEEQVERNSEVQDEEQGEQHGEQQREEPGESVGEEQGEEQGEHQEKRQGDQRGLAKKCSLCLQHGTEVLRKGHKACPFENCPCAGCCYVRKRRLSQRKEERKTAHLTSSWSKLQDERQAEQQRGEPAEDQGEEQGEEQGEQHAQQQTGQHDEGQDKTQGEERGEQNGEQQEKQQREEPGEGEDEVQEEEQGGQQAEQQLEEPDKRESEEQGKEQGEQQGKRQEEQRRLVQKCLLCLKHGKEVRWKGHKSCPFENCPCAGCSLVRHRRLLRRKPRPYHKSAPLPNGLNEPQGDQWVKKPGKQHAEHQDKQQAEQEDTQQRKQQRKQRRKQQRKQWGRRSTRKCNLCLKHGNVVSWKGHRDSCPFQSCPCAGCCLVRCRRILGRKRALLSRKSHSHASAAISSPAPGAAAPPVPSSHAFEVFFERAAKMTGENRRREAERLASAVDILCWDKENIEQRNRSATQARSSQRLRRIHLGQTTTSNRIPSIPIGNSDDRLQRGKKRCLLCREHGKLVFTSGHKQCPYEHCPCLRCRTVRRHRLLDKIVHSRKRRLQYTRSGPARKLRARRLADQAAVAAAAAGHSGSAGDGHWAPTEPEAESGDIQSRSPVIFSAYKATRTAWR</sequence>
<evidence type="ECO:0000256" key="1">
    <source>
        <dbReference type="ARBA" id="ARBA00022723"/>
    </source>
</evidence>
<comment type="subcellular location">
    <subcellularLocation>
        <location evidence="5">Nucleus</location>
    </subcellularLocation>
</comment>
<feature type="domain" description="DM" evidence="7">
    <location>
        <begin position="595"/>
        <end position="642"/>
    </location>
</feature>
<feature type="compositionally biased region" description="Acidic residues" evidence="6">
    <location>
        <begin position="79"/>
        <end position="96"/>
    </location>
</feature>
<keyword evidence="4 5" id="KW-0539">Nucleus</keyword>
<feature type="compositionally biased region" description="Low complexity" evidence="6">
    <location>
        <begin position="665"/>
        <end position="682"/>
    </location>
</feature>
<dbReference type="EMBL" id="JAHWGI010001270">
    <property type="protein sequence ID" value="KAK3926906.1"/>
    <property type="molecule type" value="Genomic_DNA"/>
</dbReference>
<evidence type="ECO:0000259" key="7">
    <source>
        <dbReference type="PROSITE" id="PS50809"/>
    </source>
</evidence>
<feature type="compositionally biased region" description="Basic and acidic residues" evidence="6">
    <location>
        <begin position="242"/>
        <end position="271"/>
    </location>
</feature>
<evidence type="ECO:0000256" key="3">
    <source>
        <dbReference type="ARBA" id="ARBA00023125"/>
    </source>
</evidence>
<feature type="DNA-binding region" description="DM" evidence="5">
    <location>
        <begin position="595"/>
        <end position="642"/>
    </location>
</feature>
<dbReference type="InterPro" id="IPR052145">
    <property type="entry name" value="Mediator/Homeobox_domain"/>
</dbReference>
<dbReference type="PANTHER" id="PTHR24330">
    <property type="entry name" value="HOMEOBOX PROTEIN BARH-LIKE"/>
    <property type="match status" value="1"/>
</dbReference>
<dbReference type="GO" id="GO:0043565">
    <property type="term" value="F:sequence-specific DNA binding"/>
    <property type="evidence" value="ECO:0007669"/>
    <property type="project" value="InterPro"/>
</dbReference>
<feature type="compositionally biased region" description="Basic and acidic residues" evidence="6">
    <location>
        <begin position="67"/>
        <end position="78"/>
    </location>
</feature>
<feature type="compositionally biased region" description="Basic and acidic residues" evidence="6">
    <location>
        <begin position="206"/>
        <end position="219"/>
    </location>
</feature>
<feature type="region of interest" description="Disordered" evidence="6">
    <location>
        <begin position="64"/>
        <end position="148"/>
    </location>
</feature>
<feature type="DNA-binding region" description="DM" evidence="5">
    <location>
        <begin position="435"/>
        <end position="482"/>
    </location>
</feature>
<dbReference type="Proteomes" id="UP001219518">
    <property type="component" value="Unassembled WGS sequence"/>
</dbReference>
<name>A0AAE1HSY9_9NEOP</name>
<protein>
    <submittedName>
        <fullName evidence="8">Reticulocyte-binding protein 2-like protein a</fullName>
    </submittedName>
</protein>
<dbReference type="GO" id="GO:0006355">
    <property type="term" value="P:regulation of DNA-templated transcription"/>
    <property type="evidence" value="ECO:0007669"/>
    <property type="project" value="InterPro"/>
</dbReference>
<evidence type="ECO:0000313" key="8">
    <source>
        <dbReference type="EMBL" id="KAK3926906.1"/>
    </source>
</evidence>
<feature type="compositionally biased region" description="Basic and acidic residues" evidence="6">
    <location>
        <begin position="133"/>
        <end position="143"/>
    </location>
</feature>
<dbReference type="PROSITE" id="PS40000">
    <property type="entry name" value="DM_1"/>
    <property type="match status" value="1"/>
</dbReference>
<evidence type="ECO:0000256" key="4">
    <source>
        <dbReference type="ARBA" id="ARBA00023242"/>
    </source>
</evidence>
<feature type="region of interest" description="Disordered" evidence="6">
    <location>
        <begin position="188"/>
        <end position="317"/>
    </location>
</feature>
<dbReference type="SMART" id="SM00301">
    <property type="entry name" value="DM"/>
    <property type="match status" value="5"/>
</dbReference>
<comment type="caution">
    <text evidence="8">The sequence shown here is derived from an EMBL/GenBank/DDBJ whole genome shotgun (WGS) entry which is preliminary data.</text>
</comment>
<feature type="compositionally biased region" description="Acidic residues" evidence="6">
    <location>
        <begin position="220"/>
        <end position="231"/>
    </location>
</feature>
<dbReference type="InterPro" id="IPR036407">
    <property type="entry name" value="DM_DNA-bd_sf"/>
</dbReference>
<dbReference type="PROSITE" id="PS50809">
    <property type="entry name" value="DM_2"/>
    <property type="match status" value="4"/>
</dbReference>
<feature type="compositionally biased region" description="Basic and acidic residues" evidence="6">
    <location>
        <begin position="110"/>
        <end position="121"/>
    </location>
</feature>
<dbReference type="InterPro" id="IPR001275">
    <property type="entry name" value="DM_DNA-bd"/>
</dbReference>
<proteinExistence type="predicted"/>
<keyword evidence="1 5" id="KW-0479">Metal-binding</keyword>
<feature type="region of interest" description="Disordered" evidence="6">
    <location>
        <begin position="1"/>
        <end position="21"/>
    </location>
</feature>
<dbReference type="GO" id="GO:0046872">
    <property type="term" value="F:metal ion binding"/>
    <property type="evidence" value="ECO:0007669"/>
    <property type="project" value="UniProtKB-KW"/>
</dbReference>
<evidence type="ECO:0000256" key="5">
    <source>
        <dbReference type="PROSITE-ProRule" id="PRU00070"/>
    </source>
</evidence>
<feature type="domain" description="DM" evidence="7">
    <location>
        <begin position="435"/>
        <end position="482"/>
    </location>
</feature>
<feature type="DNA-binding region" description="DM" evidence="5">
    <location>
        <begin position="325"/>
        <end position="372"/>
    </location>
</feature>
<feature type="compositionally biased region" description="Basic and acidic residues" evidence="6">
    <location>
        <begin position="294"/>
        <end position="317"/>
    </location>
</feature>
<keyword evidence="3 5" id="KW-0238">DNA-binding</keyword>
<feature type="DNA-binding region" description="DM" evidence="5">
    <location>
        <begin position="151"/>
        <end position="195"/>
    </location>
</feature>
<evidence type="ECO:0000313" key="9">
    <source>
        <dbReference type="Proteomes" id="UP001219518"/>
    </source>
</evidence>
<accession>A0AAE1HSY9</accession>
<evidence type="ECO:0000256" key="6">
    <source>
        <dbReference type="SAM" id="MobiDB-lite"/>
    </source>
</evidence>
<feature type="compositionally biased region" description="Acidic residues" evidence="6">
    <location>
        <begin position="272"/>
        <end position="283"/>
    </location>
</feature>
<feature type="compositionally biased region" description="Basic and acidic residues" evidence="6">
    <location>
        <begin position="394"/>
        <end position="404"/>
    </location>
</feature>
<feature type="region of interest" description="Disordered" evidence="6">
    <location>
        <begin position="364"/>
        <end position="428"/>
    </location>
</feature>
<feature type="domain" description="DM" evidence="7">
    <location>
        <begin position="325"/>
        <end position="372"/>
    </location>
</feature>
<feature type="compositionally biased region" description="Basic residues" evidence="6">
    <location>
        <begin position="413"/>
        <end position="428"/>
    </location>
</feature>
<feature type="region of interest" description="Disordered" evidence="6">
    <location>
        <begin position="665"/>
        <end position="693"/>
    </location>
</feature>
<feature type="non-terminal residue" evidence="8">
    <location>
        <position position="1"/>
    </location>
</feature>
<dbReference type="SUPFAM" id="SSF82927">
    <property type="entry name" value="Cysteine-rich DNA binding domain, (DM domain)"/>
    <property type="match status" value="5"/>
</dbReference>
<evidence type="ECO:0000256" key="2">
    <source>
        <dbReference type="ARBA" id="ARBA00022833"/>
    </source>
</evidence>
<dbReference type="Gene3D" id="4.10.1040.10">
    <property type="entry name" value="DM DNA-binding domain"/>
    <property type="match status" value="4"/>
</dbReference>
<keyword evidence="9" id="KW-1185">Reference proteome</keyword>
<organism evidence="8 9">
    <name type="scientific">Frankliniella fusca</name>
    <dbReference type="NCBI Taxonomy" id="407009"/>
    <lineage>
        <taxon>Eukaryota</taxon>
        <taxon>Metazoa</taxon>
        <taxon>Ecdysozoa</taxon>
        <taxon>Arthropoda</taxon>
        <taxon>Hexapoda</taxon>
        <taxon>Insecta</taxon>
        <taxon>Pterygota</taxon>
        <taxon>Neoptera</taxon>
        <taxon>Paraneoptera</taxon>
        <taxon>Thysanoptera</taxon>
        <taxon>Terebrantia</taxon>
        <taxon>Thripoidea</taxon>
        <taxon>Thripidae</taxon>
        <taxon>Frankliniella</taxon>
    </lineage>
</organism>
<dbReference type="Pfam" id="PF00751">
    <property type="entry name" value="DM"/>
    <property type="match status" value="4"/>
</dbReference>
<reference evidence="8" key="2">
    <citation type="journal article" date="2023" name="BMC Genomics">
        <title>Pest status, molecular evolution, and epigenetic factors derived from the genome assembly of Frankliniella fusca, a thysanopteran phytovirus vector.</title>
        <authorList>
            <person name="Catto M.A."/>
            <person name="Labadie P.E."/>
            <person name="Jacobson A.L."/>
            <person name="Kennedy G.G."/>
            <person name="Srinivasan R."/>
            <person name="Hunt B.G."/>
        </authorList>
    </citation>
    <scope>NUCLEOTIDE SEQUENCE</scope>
    <source>
        <strain evidence="8">PL_HMW_Pooled</strain>
    </source>
</reference>
<feature type="domain" description="DM" evidence="7">
    <location>
        <begin position="151"/>
        <end position="195"/>
    </location>
</feature>
<reference evidence="8" key="1">
    <citation type="submission" date="2021-07" db="EMBL/GenBank/DDBJ databases">
        <authorList>
            <person name="Catto M.A."/>
            <person name="Jacobson A."/>
            <person name="Kennedy G."/>
            <person name="Labadie P."/>
            <person name="Hunt B.G."/>
            <person name="Srinivasan R."/>
        </authorList>
    </citation>
    <scope>NUCLEOTIDE SEQUENCE</scope>
    <source>
        <strain evidence="8">PL_HMW_Pooled</strain>
        <tissue evidence="8">Head</tissue>
    </source>
</reference>
<dbReference type="AlphaFoldDB" id="A0AAE1HSY9"/>